<protein>
    <recommendedName>
        <fullName evidence="3">DUF6801 domain-containing protein</fullName>
    </recommendedName>
</protein>
<evidence type="ECO:0000256" key="2">
    <source>
        <dbReference type="SAM" id="SignalP"/>
    </source>
</evidence>
<evidence type="ECO:0000313" key="4">
    <source>
        <dbReference type="EMBL" id="NRN63015.1"/>
    </source>
</evidence>
<keyword evidence="2" id="KW-0732">Signal</keyword>
<feature type="region of interest" description="Disordered" evidence="1">
    <location>
        <begin position="191"/>
        <end position="252"/>
    </location>
</feature>
<dbReference type="RefSeq" id="WP_173123377.1">
    <property type="nucleotide sequence ID" value="NZ_CBCSGW010000089.1"/>
</dbReference>
<evidence type="ECO:0000256" key="1">
    <source>
        <dbReference type="SAM" id="MobiDB-lite"/>
    </source>
</evidence>
<dbReference type="InterPro" id="IPR046542">
    <property type="entry name" value="DUF6801"/>
</dbReference>
<feature type="compositionally biased region" description="Low complexity" evidence="1">
    <location>
        <begin position="211"/>
        <end position="242"/>
    </location>
</feature>
<accession>A0ABX2EWB9</accession>
<name>A0ABX2EWB9_9PSEU</name>
<evidence type="ECO:0000313" key="5">
    <source>
        <dbReference type="Proteomes" id="UP000763557"/>
    </source>
</evidence>
<dbReference type="Proteomes" id="UP000763557">
    <property type="component" value="Unassembled WGS sequence"/>
</dbReference>
<evidence type="ECO:0000259" key="3">
    <source>
        <dbReference type="Pfam" id="PF20611"/>
    </source>
</evidence>
<dbReference type="EMBL" id="JAAATY010000001">
    <property type="protein sequence ID" value="NRN63015.1"/>
    <property type="molecule type" value="Genomic_DNA"/>
</dbReference>
<organism evidence="4 5">
    <name type="scientific">Kibdelosporangium persicum</name>
    <dbReference type="NCBI Taxonomy" id="2698649"/>
    <lineage>
        <taxon>Bacteria</taxon>
        <taxon>Bacillati</taxon>
        <taxon>Actinomycetota</taxon>
        <taxon>Actinomycetes</taxon>
        <taxon>Pseudonocardiales</taxon>
        <taxon>Pseudonocardiaceae</taxon>
        <taxon>Kibdelosporangium</taxon>
    </lineage>
</organism>
<keyword evidence="5" id="KW-1185">Reference proteome</keyword>
<feature type="domain" description="DUF6801" evidence="3">
    <location>
        <begin position="44"/>
        <end position="192"/>
    </location>
</feature>
<proteinExistence type="predicted"/>
<dbReference type="Pfam" id="PF20611">
    <property type="entry name" value="DUF6801"/>
    <property type="match status" value="1"/>
</dbReference>
<gene>
    <name evidence="4" type="ORF">GC106_2160</name>
</gene>
<feature type="chain" id="PRO_5045461366" description="DUF6801 domain-containing protein" evidence="2">
    <location>
        <begin position="25"/>
        <end position="458"/>
    </location>
</feature>
<sequence length="458" mass="47727">MSHRKRVGLAIVLAAVTAAAPTAAGAGAGQQAAESAVVKAVRGTCDIEPVGKQVITAEVAVTLPASVPAGTPIRPQDVKLKVTFPAEAVQAFKDKQITTLEGILGIQLGAAGKMFPVRGPLPETALPDTGELAVDLPLKSTVEVPAAEPGPVHFTVGPLEMLLAQVRALEEPTGEATPVACVPDEGQDTALGSVAVLNPPPTSISRPSKATQTPGTTSTTAPSRPGPSGTARPPAGQRQQGQQREEEPELCQDIPPDSYNFWSYYDLSGHAQVRKLKSGIDFGPGYLSAQLYFWFEGPTFEIACGAVFGDLLWPPASGSFVAFGFMPTTAVVTVIPVGRAEGRLRDGVFTGTAKVHLLLSDVKVNGTPLPVGTKCQTAEPVVMNLKSVLGEWDVFTGGTIETDVTIPPYSGCFGTENLDPLFTGLISGPGNHVKLTFGNINFCEPPDQPCVPPLKGGR</sequence>
<reference evidence="4 5" key="1">
    <citation type="submission" date="2020-01" db="EMBL/GenBank/DDBJ databases">
        <title>Kibdelosporangium persica a novel Actinomycetes from a hot desert in Iran.</title>
        <authorList>
            <person name="Safaei N."/>
            <person name="Zaburannyi N."/>
            <person name="Mueller R."/>
            <person name="Wink J."/>
        </authorList>
    </citation>
    <scope>NUCLEOTIDE SEQUENCE [LARGE SCALE GENOMIC DNA]</scope>
    <source>
        <strain evidence="4 5">4NS15</strain>
    </source>
</reference>
<feature type="signal peptide" evidence="2">
    <location>
        <begin position="1"/>
        <end position="24"/>
    </location>
</feature>
<comment type="caution">
    <text evidence="4">The sequence shown here is derived from an EMBL/GenBank/DDBJ whole genome shotgun (WGS) entry which is preliminary data.</text>
</comment>